<dbReference type="InterPro" id="IPR018060">
    <property type="entry name" value="HTH_AraC"/>
</dbReference>
<dbReference type="InterPro" id="IPR050908">
    <property type="entry name" value="SmbC-like"/>
</dbReference>
<dbReference type="SMART" id="SM00871">
    <property type="entry name" value="AraC_E_bind"/>
    <property type="match status" value="1"/>
</dbReference>
<evidence type="ECO:0000256" key="4">
    <source>
        <dbReference type="SAM" id="MobiDB-lite"/>
    </source>
</evidence>
<evidence type="ECO:0000256" key="1">
    <source>
        <dbReference type="ARBA" id="ARBA00023015"/>
    </source>
</evidence>
<dbReference type="InterPro" id="IPR020449">
    <property type="entry name" value="Tscrpt_reg_AraC-type_HTH"/>
</dbReference>
<accession>A0A845UK46</accession>
<dbReference type="Pfam" id="PF06445">
    <property type="entry name" value="GyrI-like"/>
    <property type="match status" value="1"/>
</dbReference>
<proteinExistence type="predicted"/>
<feature type="domain" description="HTH araC/xylS-type" evidence="5">
    <location>
        <begin position="41"/>
        <end position="139"/>
    </location>
</feature>
<gene>
    <name evidence="6" type="ORF">GL267_05015</name>
</gene>
<dbReference type="AlphaFoldDB" id="A0A845UK46"/>
<protein>
    <submittedName>
        <fullName evidence="6">Helix-turn-helix domain-containing protein</fullName>
    </submittedName>
</protein>
<comment type="caution">
    <text evidence="6">The sequence shown here is derived from an EMBL/GenBank/DDBJ whole genome shotgun (WGS) entry which is preliminary data.</text>
</comment>
<dbReference type="GO" id="GO:0043565">
    <property type="term" value="F:sequence-specific DNA binding"/>
    <property type="evidence" value="ECO:0007669"/>
    <property type="project" value="InterPro"/>
</dbReference>
<dbReference type="SUPFAM" id="SSF46689">
    <property type="entry name" value="Homeodomain-like"/>
    <property type="match status" value="1"/>
</dbReference>
<sequence>MTTDKHRCTMPNRDDENAHKTDAEGSPNDARYPITPLSALERLWWSIEHRSDDWPDLKQLATTAGLSLFGLNRIFRKNTGLAPLAYARAKRLNGAAILLCRTHKTILDIALTSGYQSQQAFTRAFSREYGLSPAQFRAKFRQDIYHAPPIPDLVRAVQVMTLPTQHLLGRRYLGNYTDVPAHWLDFSWRLRMADIDPSGLTFMGILHDDPYLTPPGHIRYDCAFLTVGHRSITPHFPTCVPITLTGGRYAALDQHGPYIERIAQTIATLVIQWLPATSHQLALVPAFERFHHAPWTIPADAWALTAHVGLI</sequence>
<evidence type="ECO:0000256" key="3">
    <source>
        <dbReference type="ARBA" id="ARBA00023163"/>
    </source>
</evidence>
<dbReference type="Pfam" id="PF12833">
    <property type="entry name" value="HTH_18"/>
    <property type="match status" value="1"/>
</dbReference>
<keyword evidence="3" id="KW-0804">Transcription</keyword>
<dbReference type="PRINTS" id="PR00032">
    <property type="entry name" value="HTHARAC"/>
</dbReference>
<keyword evidence="2" id="KW-0238">DNA-binding</keyword>
<dbReference type="InterPro" id="IPR011256">
    <property type="entry name" value="Reg_factor_effector_dom_sf"/>
</dbReference>
<dbReference type="SUPFAM" id="SSF55136">
    <property type="entry name" value="Probable bacterial effector-binding domain"/>
    <property type="match status" value="1"/>
</dbReference>
<feature type="region of interest" description="Disordered" evidence="4">
    <location>
        <begin position="1"/>
        <end position="31"/>
    </location>
</feature>
<evidence type="ECO:0000313" key="6">
    <source>
        <dbReference type="EMBL" id="NDU42028.1"/>
    </source>
</evidence>
<dbReference type="InterPro" id="IPR029442">
    <property type="entry name" value="GyrI-like"/>
</dbReference>
<dbReference type="SMART" id="SM00342">
    <property type="entry name" value="HTH_ARAC"/>
    <property type="match status" value="1"/>
</dbReference>
<evidence type="ECO:0000256" key="2">
    <source>
        <dbReference type="ARBA" id="ARBA00023125"/>
    </source>
</evidence>
<dbReference type="PROSITE" id="PS01124">
    <property type="entry name" value="HTH_ARAC_FAMILY_2"/>
    <property type="match status" value="1"/>
</dbReference>
<organism evidence="6">
    <name type="scientific">Acidithiobacillus ferrianus</name>
    <dbReference type="NCBI Taxonomy" id="2678518"/>
    <lineage>
        <taxon>Bacteria</taxon>
        <taxon>Pseudomonadati</taxon>
        <taxon>Pseudomonadota</taxon>
        <taxon>Acidithiobacillia</taxon>
        <taxon>Acidithiobacillales</taxon>
        <taxon>Acidithiobacillaceae</taxon>
        <taxon>Acidithiobacillus</taxon>
    </lineage>
</organism>
<dbReference type="PROSITE" id="PS00041">
    <property type="entry name" value="HTH_ARAC_FAMILY_1"/>
    <property type="match status" value="1"/>
</dbReference>
<reference evidence="6" key="1">
    <citation type="submission" date="2019-11" db="EMBL/GenBank/DDBJ databases">
        <title>Acidithiobacillus ferrianus sp. nov.: a facultatively anaerobic and extremely acidophilic chemolithoautotroph.</title>
        <authorList>
            <person name="Norris P.R."/>
            <person name="Falagan C."/>
            <person name="Moya-Beltran A."/>
            <person name="Castro M."/>
            <person name="Quatrini R."/>
            <person name="Johnson D.B."/>
        </authorList>
    </citation>
    <scope>NUCLEOTIDE SEQUENCE [LARGE SCALE GENOMIC DNA]</scope>
    <source>
        <strain evidence="6">MG</strain>
    </source>
</reference>
<dbReference type="PANTHER" id="PTHR40055:SF1">
    <property type="entry name" value="TRANSCRIPTIONAL REGULATOR YGIV-RELATED"/>
    <property type="match status" value="1"/>
</dbReference>
<dbReference type="GO" id="GO:0003700">
    <property type="term" value="F:DNA-binding transcription factor activity"/>
    <property type="evidence" value="ECO:0007669"/>
    <property type="project" value="InterPro"/>
</dbReference>
<dbReference type="InterPro" id="IPR010499">
    <property type="entry name" value="AraC_E-bd"/>
</dbReference>
<dbReference type="PANTHER" id="PTHR40055">
    <property type="entry name" value="TRANSCRIPTIONAL REGULATOR YGIV-RELATED"/>
    <property type="match status" value="1"/>
</dbReference>
<dbReference type="InterPro" id="IPR018062">
    <property type="entry name" value="HTH_AraC-typ_CS"/>
</dbReference>
<dbReference type="Gene3D" id="3.20.80.10">
    <property type="entry name" value="Regulatory factor, effector binding domain"/>
    <property type="match status" value="1"/>
</dbReference>
<name>A0A845UK46_9PROT</name>
<dbReference type="EMBL" id="WNJL01000022">
    <property type="protein sequence ID" value="NDU42028.1"/>
    <property type="molecule type" value="Genomic_DNA"/>
</dbReference>
<evidence type="ECO:0000259" key="5">
    <source>
        <dbReference type="PROSITE" id="PS01124"/>
    </source>
</evidence>
<dbReference type="InterPro" id="IPR009057">
    <property type="entry name" value="Homeodomain-like_sf"/>
</dbReference>
<dbReference type="RefSeq" id="WP_163097127.1">
    <property type="nucleotide sequence ID" value="NZ_CP127523.1"/>
</dbReference>
<keyword evidence="1" id="KW-0805">Transcription regulation</keyword>
<dbReference type="Gene3D" id="1.10.10.60">
    <property type="entry name" value="Homeodomain-like"/>
    <property type="match status" value="2"/>
</dbReference>
<feature type="compositionally biased region" description="Basic and acidic residues" evidence="4">
    <location>
        <begin position="1"/>
        <end position="23"/>
    </location>
</feature>